<accession>A0A4U0XWT8</accession>
<reference evidence="2 3" key="1">
    <citation type="submission" date="2017-03" db="EMBL/GenBank/DDBJ databases">
        <title>Genomes of endolithic fungi from Antarctica.</title>
        <authorList>
            <person name="Coleine C."/>
            <person name="Masonjones S."/>
            <person name="Stajich J.E."/>
        </authorList>
    </citation>
    <scope>NUCLEOTIDE SEQUENCE [LARGE SCALE GENOMIC DNA]</scope>
    <source>
        <strain evidence="2 3">CCFEE 5184</strain>
    </source>
</reference>
<dbReference type="Pfam" id="PF13472">
    <property type="entry name" value="Lipase_GDSL_2"/>
    <property type="match status" value="1"/>
</dbReference>
<evidence type="ECO:0000259" key="1">
    <source>
        <dbReference type="Pfam" id="PF13472"/>
    </source>
</evidence>
<dbReference type="InterPro" id="IPR051532">
    <property type="entry name" value="Ester_Hydrolysis_Enzymes"/>
</dbReference>
<keyword evidence="3" id="KW-1185">Reference proteome</keyword>
<dbReference type="Gene3D" id="3.40.50.1110">
    <property type="entry name" value="SGNH hydrolase"/>
    <property type="match status" value="1"/>
</dbReference>
<evidence type="ECO:0000313" key="2">
    <source>
        <dbReference type="EMBL" id="TKA82240.1"/>
    </source>
</evidence>
<dbReference type="PANTHER" id="PTHR30383">
    <property type="entry name" value="THIOESTERASE 1/PROTEASE 1/LYSOPHOSPHOLIPASE L1"/>
    <property type="match status" value="1"/>
</dbReference>
<comment type="caution">
    <text evidence="2">The sequence shown here is derived from an EMBL/GenBank/DDBJ whole genome shotgun (WGS) entry which is preliminary data.</text>
</comment>
<sequence>MGASIVYGLESSDGNGFRLGLQNLLEANGTQVTMVGTQWSGNMSDNHHEVYLAVTIDDLTNKSDHSGAYDLEADVILVLIGTNDCWYVQNQNSTAADPRVGDGIAPASRFGDSLLGSIWTRAPGALVLASTLPRNTNQWEDRCIQGFNSHLTAVVRDAADRGQQVRLVDMYDVVPVDQIQADGTHPTDEG</sequence>
<dbReference type="InterPro" id="IPR013830">
    <property type="entry name" value="SGNH_hydro"/>
</dbReference>
<name>A0A4U0XWT8_9PEZI</name>
<dbReference type="AlphaFoldDB" id="A0A4U0XWT8"/>
<dbReference type="OrthoDB" id="3915838at2759"/>
<organism evidence="2 3">
    <name type="scientific">Friedmanniomyces simplex</name>
    <dbReference type="NCBI Taxonomy" id="329884"/>
    <lineage>
        <taxon>Eukaryota</taxon>
        <taxon>Fungi</taxon>
        <taxon>Dikarya</taxon>
        <taxon>Ascomycota</taxon>
        <taxon>Pezizomycotina</taxon>
        <taxon>Dothideomycetes</taxon>
        <taxon>Dothideomycetidae</taxon>
        <taxon>Mycosphaerellales</taxon>
        <taxon>Teratosphaeriaceae</taxon>
        <taxon>Friedmanniomyces</taxon>
    </lineage>
</organism>
<dbReference type="SUPFAM" id="SSF52266">
    <property type="entry name" value="SGNH hydrolase"/>
    <property type="match status" value="1"/>
</dbReference>
<dbReference type="InterPro" id="IPR036514">
    <property type="entry name" value="SGNH_hydro_sf"/>
</dbReference>
<dbReference type="Proteomes" id="UP000309340">
    <property type="component" value="Unassembled WGS sequence"/>
</dbReference>
<proteinExistence type="predicted"/>
<feature type="domain" description="SGNH hydrolase-type esterase" evidence="1">
    <location>
        <begin position="2"/>
        <end position="190"/>
    </location>
</feature>
<gene>
    <name evidence="2" type="ORF">B0A55_01686</name>
</gene>
<dbReference type="GO" id="GO:0004622">
    <property type="term" value="F:phosphatidylcholine lysophospholipase activity"/>
    <property type="evidence" value="ECO:0007669"/>
    <property type="project" value="TreeGrafter"/>
</dbReference>
<evidence type="ECO:0000313" key="3">
    <source>
        <dbReference type="Proteomes" id="UP000309340"/>
    </source>
</evidence>
<dbReference type="EMBL" id="NAJQ01000037">
    <property type="protein sequence ID" value="TKA82240.1"/>
    <property type="molecule type" value="Genomic_DNA"/>
</dbReference>
<dbReference type="PANTHER" id="PTHR30383:SF31">
    <property type="entry name" value="SGNH HYDROLASE-TYPE ESTERASE DOMAIN-CONTAINING PROTEIN-RELATED"/>
    <property type="match status" value="1"/>
</dbReference>
<protein>
    <recommendedName>
        <fullName evidence="1">SGNH hydrolase-type esterase domain-containing protein</fullName>
    </recommendedName>
</protein>